<evidence type="ECO:0000256" key="1">
    <source>
        <dbReference type="ARBA" id="ARBA00004651"/>
    </source>
</evidence>
<dbReference type="InterPro" id="IPR000620">
    <property type="entry name" value="EamA_dom"/>
</dbReference>
<evidence type="ECO:0000256" key="6">
    <source>
        <dbReference type="ARBA" id="ARBA00022989"/>
    </source>
</evidence>
<feature type="transmembrane region" description="Helical" evidence="8">
    <location>
        <begin position="253"/>
        <end position="272"/>
    </location>
</feature>
<protein>
    <submittedName>
        <fullName evidence="10">Putative chloramphenical resistance permease RarD</fullName>
    </submittedName>
</protein>
<keyword evidence="5 8" id="KW-0812">Transmembrane</keyword>
<comment type="subcellular location">
    <subcellularLocation>
        <location evidence="1">Cell membrane</location>
        <topology evidence="1">Multi-pass membrane protein</topology>
    </subcellularLocation>
</comment>
<feature type="transmembrane region" description="Helical" evidence="8">
    <location>
        <begin position="140"/>
        <end position="157"/>
    </location>
</feature>
<feature type="transmembrane region" description="Helical" evidence="8">
    <location>
        <begin position="115"/>
        <end position="133"/>
    </location>
</feature>
<accession>A0A1U9Z2Q2</accession>
<feature type="transmembrane region" description="Helical" evidence="8">
    <location>
        <begin position="82"/>
        <end position="103"/>
    </location>
</feature>
<evidence type="ECO:0000256" key="8">
    <source>
        <dbReference type="SAM" id="Phobius"/>
    </source>
</evidence>
<proteinExistence type="inferred from homology"/>
<name>A0A1U9Z2Q2_9HYPH</name>
<feature type="transmembrane region" description="Helical" evidence="8">
    <location>
        <begin position="191"/>
        <end position="209"/>
    </location>
</feature>
<evidence type="ECO:0000256" key="5">
    <source>
        <dbReference type="ARBA" id="ARBA00022692"/>
    </source>
</evidence>
<dbReference type="InterPro" id="IPR037185">
    <property type="entry name" value="EmrE-like"/>
</dbReference>
<keyword evidence="3" id="KW-0813">Transport</keyword>
<dbReference type="PANTHER" id="PTHR22911">
    <property type="entry name" value="ACYL-MALONYL CONDENSING ENZYME-RELATED"/>
    <property type="match status" value="1"/>
</dbReference>
<keyword evidence="4" id="KW-1003">Cell membrane</keyword>
<keyword evidence="7 8" id="KW-0472">Membrane</keyword>
<dbReference type="SUPFAM" id="SSF103481">
    <property type="entry name" value="Multidrug resistance efflux transporter EmrE"/>
    <property type="match status" value="2"/>
</dbReference>
<keyword evidence="6 8" id="KW-1133">Transmembrane helix</keyword>
<dbReference type="Pfam" id="PF00892">
    <property type="entry name" value="EamA"/>
    <property type="match status" value="1"/>
</dbReference>
<reference evidence="10 11" key="1">
    <citation type="submission" date="2017-03" db="EMBL/GenBank/DDBJ databases">
        <title>Foreign affairs: Plasmid Transfer between Roseobacters and Rhizobia.</title>
        <authorList>
            <person name="Bartling P."/>
            <person name="Bunk B."/>
            <person name="Overmann J."/>
            <person name="Brinkmann H."/>
            <person name="Petersen J."/>
        </authorList>
    </citation>
    <scope>NUCLEOTIDE SEQUENCE [LARGE SCALE GENOMIC DNA]</scope>
    <source>
        <strain evidence="10 11">MACL11</strain>
    </source>
</reference>
<sequence>MSAEITAAHEAPAPQGDSTKGFVLAFIVFMMWGVLPLYMKLVIDLPTDEILAHRIVWSLPFAGAMVAYSGQSRTVTGVLRKPKMMGLVVLCSLFITLNWGTYIYAVSTAQTVDAALGYFINPLFSVALAALILREKLGRGQMVAVVLAFAAVVILTVELGRLPLVALALPLSFGLYAFLHKVMPVEGTTAFTLEAMVLSGPALGYIIYLEATGAGHFLRSPVTALLLIGCGAVTAIPLLIYANATKLLRLSTIGIMQYIAPSVIFLIAVLIFREPLEPAKLAAFALIWVALVIYTAPMVRRRRKASAE</sequence>
<dbReference type="NCBIfam" id="TIGR00688">
    <property type="entry name" value="rarD"/>
    <property type="match status" value="1"/>
</dbReference>
<feature type="transmembrane region" description="Helical" evidence="8">
    <location>
        <begin position="221"/>
        <end position="241"/>
    </location>
</feature>
<dbReference type="eggNOG" id="COG2962">
    <property type="taxonomic scope" value="Bacteria"/>
</dbReference>
<dbReference type="Proteomes" id="UP000191135">
    <property type="component" value="Chromosome"/>
</dbReference>
<evidence type="ECO:0000256" key="3">
    <source>
        <dbReference type="ARBA" id="ARBA00022448"/>
    </source>
</evidence>
<dbReference type="RefSeq" id="WP_018066466.1">
    <property type="nucleotide sequence ID" value="NZ_AQWH01000023.1"/>
</dbReference>
<dbReference type="OrthoDB" id="369870at2"/>
<evidence type="ECO:0000259" key="9">
    <source>
        <dbReference type="Pfam" id="PF00892"/>
    </source>
</evidence>
<comment type="similarity">
    <text evidence="2">Belongs to the EamA transporter family.</text>
</comment>
<feature type="transmembrane region" description="Helical" evidence="8">
    <location>
        <begin position="163"/>
        <end position="179"/>
    </location>
</feature>
<dbReference type="KEGG" id="mmed:Mame_02645"/>
<dbReference type="InterPro" id="IPR004626">
    <property type="entry name" value="RarD"/>
</dbReference>
<feature type="domain" description="EamA" evidence="9">
    <location>
        <begin position="20"/>
        <end position="156"/>
    </location>
</feature>
<dbReference type="EMBL" id="CP020330">
    <property type="protein sequence ID" value="AQZ51971.1"/>
    <property type="molecule type" value="Genomic_DNA"/>
</dbReference>
<evidence type="ECO:0000313" key="10">
    <source>
        <dbReference type="EMBL" id="AQZ51971.1"/>
    </source>
</evidence>
<dbReference type="AlphaFoldDB" id="A0A1U9Z2Q2"/>
<evidence type="ECO:0000313" key="11">
    <source>
        <dbReference type="Proteomes" id="UP000191135"/>
    </source>
</evidence>
<evidence type="ECO:0000256" key="2">
    <source>
        <dbReference type="ARBA" id="ARBA00007362"/>
    </source>
</evidence>
<keyword evidence="11" id="KW-1185">Reference proteome</keyword>
<feature type="transmembrane region" description="Helical" evidence="8">
    <location>
        <begin position="51"/>
        <end position="70"/>
    </location>
</feature>
<feature type="transmembrane region" description="Helical" evidence="8">
    <location>
        <begin position="278"/>
        <end position="296"/>
    </location>
</feature>
<gene>
    <name evidence="10" type="ORF">Mame_02645</name>
</gene>
<feature type="transmembrane region" description="Helical" evidence="8">
    <location>
        <begin position="21"/>
        <end position="39"/>
    </location>
</feature>
<dbReference type="GO" id="GO:0005886">
    <property type="term" value="C:plasma membrane"/>
    <property type="evidence" value="ECO:0007669"/>
    <property type="project" value="UniProtKB-SubCell"/>
</dbReference>
<evidence type="ECO:0000256" key="4">
    <source>
        <dbReference type="ARBA" id="ARBA00022475"/>
    </source>
</evidence>
<organism evidence="10 11">
    <name type="scientific">Martelella mediterranea DSM 17316</name>
    <dbReference type="NCBI Taxonomy" id="1122214"/>
    <lineage>
        <taxon>Bacteria</taxon>
        <taxon>Pseudomonadati</taxon>
        <taxon>Pseudomonadota</taxon>
        <taxon>Alphaproteobacteria</taxon>
        <taxon>Hyphomicrobiales</taxon>
        <taxon>Aurantimonadaceae</taxon>
        <taxon>Martelella</taxon>
    </lineage>
</organism>
<evidence type="ECO:0000256" key="7">
    <source>
        <dbReference type="ARBA" id="ARBA00023136"/>
    </source>
</evidence>
<dbReference type="PANTHER" id="PTHR22911:SF137">
    <property type="entry name" value="SOLUTE CARRIER FAMILY 35 MEMBER G2-RELATED"/>
    <property type="match status" value="1"/>
</dbReference>
<dbReference type="STRING" id="1122214.Mame_02645"/>